<dbReference type="InterPro" id="IPR050153">
    <property type="entry name" value="Metal_Ion_Import_ABC"/>
</dbReference>
<reference evidence="5 6" key="1">
    <citation type="submission" date="2021-12" db="EMBL/GenBank/DDBJ databases">
        <title>Discovery of the Pendulisporaceae a myxobacterial family with distinct sporulation behavior and unique specialized metabolism.</title>
        <authorList>
            <person name="Garcia R."/>
            <person name="Popoff A."/>
            <person name="Bader C.D."/>
            <person name="Loehr J."/>
            <person name="Walesch S."/>
            <person name="Walt C."/>
            <person name="Boldt J."/>
            <person name="Bunk B."/>
            <person name="Haeckl F.J.F.P.J."/>
            <person name="Gunesch A.P."/>
            <person name="Birkelbach J."/>
            <person name="Nuebel U."/>
            <person name="Pietschmann T."/>
            <person name="Bach T."/>
            <person name="Mueller R."/>
        </authorList>
    </citation>
    <scope>NUCLEOTIDE SEQUENCE [LARGE SCALE GENOMIC DNA]</scope>
    <source>
        <strain evidence="5 6">MSr11954</strain>
    </source>
</reference>
<sequence>MTNETPPLIDIHDAEVYRGDTRVFEHLSLRIEQGSHTAILGPNGAGKSTLLRLLSREIYPVARAGSWVRILGEERWNVFDLRKQLGLVSHELQMQYERSVRGLDVVLSGFFASVGVGYFSHLQPTADQRAHAQEVLTELGAAELSQKPIGAMSSGEQRRCLLGRALVHNPRILVLDEPTASLDMKAKFEFIALIRKLVHEQRTLVLVTHHVDEIPPEITRVVLLRKGHVVADGPKSEVVTSARLSDLFDTPLHLLEHQGFFQAVPDGARANV</sequence>
<organism evidence="5 6">
    <name type="scientific">Pendulispora albinea</name>
    <dbReference type="NCBI Taxonomy" id="2741071"/>
    <lineage>
        <taxon>Bacteria</taxon>
        <taxon>Pseudomonadati</taxon>
        <taxon>Myxococcota</taxon>
        <taxon>Myxococcia</taxon>
        <taxon>Myxococcales</taxon>
        <taxon>Sorangiineae</taxon>
        <taxon>Pendulisporaceae</taxon>
        <taxon>Pendulispora</taxon>
    </lineage>
</organism>
<dbReference type="GO" id="GO:0005524">
    <property type="term" value="F:ATP binding"/>
    <property type="evidence" value="ECO:0007669"/>
    <property type="project" value="UniProtKB-KW"/>
</dbReference>
<dbReference type="SUPFAM" id="SSF52540">
    <property type="entry name" value="P-loop containing nucleoside triphosphate hydrolases"/>
    <property type="match status" value="1"/>
</dbReference>
<evidence type="ECO:0000313" key="5">
    <source>
        <dbReference type="EMBL" id="WXB15805.1"/>
    </source>
</evidence>
<dbReference type="InterPro" id="IPR027417">
    <property type="entry name" value="P-loop_NTPase"/>
</dbReference>
<dbReference type="SMART" id="SM00382">
    <property type="entry name" value="AAA"/>
    <property type="match status" value="1"/>
</dbReference>
<dbReference type="InterPro" id="IPR003439">
    <property type="entry name" value="ABC_transporter-like_ATP-bd"/>
</dbReference>
<dbReference type="PANTHER" id="PTHR42734">
    <property type="entry name" value="METAL TRANSPORT SYSTEM ATP-BINDING PROTEIN TM_0124-RELATED"/>
    <property type="match status" value="1"/>
</dbReference>
<dbReference type="Pfam" id="PF00005">
    <property type="entry name" value="ABC_tran"/>
    <property type="match status" value="1"/>
</dbReference>
<evidence type="ECO:0000256" key="2">
    <source>
        <dbReference type="ARBA" id="ARBA00022741"/>
    </source>
</evidence>
<dbReference type="EMBL" id="CP089984">
    <property type="protein sequence ID" value="WXB15805.1"/>
    <property type="molecule type" value="Genomic_DNA"/>
</dbReference>
<keyword evidence="6" id="KW-1185">Reference proteome</keyword>
<keyword evidence="3 5" id="KW-0067">ATP-binding</keyword>
<keyword evidence="2" id="KW-0547">Nucleotide-binding</keyword>
<gene>
    <name evidence="5" type="ORF">LZC94_00740</name>
</gene>
<dbReference type="InterPro" id="IPR003593">
    <property type="entry name" value="AAA+_ATPase"/>
</dbReference>
<evidence type="ECO:0000256" key="3">
    <source>
        <dbReference type="ARBA" id="ARBA00022840"/>
    </source>
</evidence>
<feature type="domain" description="ABC transporter" evidence="4">
    <location>
        <begin position="9"/>
        <end position="251"/>
    </location>
</feature>
<evidence type="ECO:0000256" key="1">
    <source>
        <dbReference type="ARBA" id="ARBA00022448"/>
    </source>
</evidence>
<dbReference type="RefSeq" id="WP_394825439.1">
    <property type="nucleotide sequence ID" value="NZ_CP089984.1"/>
</dbReference>
<evidence type="ECO:0000313" key="6">
    <source>
        <dbReference type="Proteomes" id="UP001370348"/>
    </source>
</evidence>
<keyword evidence="1" id="KW-0813">Transport</keyword>
<proteinExistence type="predicted"/>
<name>A0ABZ2LZS5_9BACT</name>
<dbReference type="PROSITE" id="PS50893">
    <property type="entry name" value="ABC_TRANSPORTER_2"/>
    <property type="match status" value="1"/>
</dbReference>
<dbReference type="Gene3D" id="3.40.50.300">
    <property type="entry name" value="P-loop containing nucleotide triphosphate hydrolases"/>
    <property type="match status" value="1"/>
</dbReference>
<protein>
    <submittedName>
        <fullName evidence="5">ATP-binding cassette domain-containing protein</fullName>
    </submittedName>
</protein>
<evidence type="ECO:0000259" key="4">
    <source>
        <dbReference type="PROSITE" id="PS50893"/>
    </source>
</evidence>
<accession>A0ABZ2LZS5</accession>
<dbReference type="Proteomes" id="UP001370348">
    <property type="component" value="Chromosome"/>
</dbReference>